<keyword evidence="13" id="KW-1185">Reference proteome</keyword>
<feature type="domain" description="DOMON" evidence="10">
    <location>
        <begin position="38"/>
        <end position="150"/>
    </location>
</feature>
<dbReference type="EMBL" id="KV417480">
    <property type="protein sequence ID" value="KZP34221.1"/>
    <property type="molecule type" value="Genomic_DNA"/>
</dbReference>
<feature type="transmembrane region" description="Helical" evidence="8">
    <location>
        <begin position="352"/>
        <end position="374"/>
    </location>
</feature>
<evidence type="ECO:0000256" key="8">
    <source>
        <dbReference type="SAM" id="Phobius"/>
    </source>
</evidence>
<gene>
    <name evidence="12" type="ORF">FIBSPDRAFT_771666</name>
</gene>
<evidence type="ECO:0000256" key="2">
    <source>
        <dbReference type="ARBA" id="ARBA00022448"/>
    </source>
</evidence>
<dbReference type="InterPro" id="IPR006593">
    <property type="entry name" value="Cyt_b561/ferric_Rdtase_TM"/>
</dbReference>
<reference evidence="12 13" key="1">
    <citation type="journal article" date="2016" name="Mol. Biol. Evol.">
        <title>Comparative Genomics of Early-Diverging Mushroom-Forming Fungi Provides Insights into the Origins of Lignocellulose Decay Capabilities.</title>
        <authorList>
            <person name="Nagy L.G."/>
            <person name="Riley R."/>
            <person name="Tritt A."/>
            <person name="Adam C."/>
            <person name="Daum C."/>
            <person name="Floudas D."/>
            <person name="Sun H."/>
            <person name="Yadav J.S."/>
            <person name="Pangilinan J."/>
            <person name="Larsson K.H."/>
            <person name="Matsuura K."/>
            <person name="Barry K."/>
            <person name="Labutti K."/>
            <person name="Kuo R."/>
            <person name="Ohm R.A."/>
            <person name="Bhattacharya S.S."/>
            <person name="Shirouzu T."/>
            <person name="Yoshinaga Y."/>
            <person name="Martin F.M."/>
            <person name="Grigoriev I.V."/>
            <person name="Hibbett D.S."/>
        </authorList>
    </citation>
    <scope>NUCLEOTIDE SEQUENCE [LARGE SCALE GENOMIC DNA]</scope>
    <source>
        <strain evidence="12 13">CBS 109695</strain>
    </source>
</reference>
<evidence type="ECO:0000256" key="4">
    <source>
        <dbReference type="ARBA" id="ARBA00022982"/>
    </source>
</evidence>
<protein>
    <submittedName>
        <fullName evidence="12">CBD9-like protein</fullName>
    </submittedName>
</protein>
<dbReference type="PROSITE" id="PS50836">
    <property type="entry name" value="DOMON"/>
    <property type="match status" value="1"/>
</dbReference>
<dbReference type="OrthoDB" id="19261at2759"/>
<dbReference type="PROSITE" id="PS50939">
    <property type="entry name" value="CYTOCHROME_B561"/>
    <property type="match status" value="1"/>
</dbReference>
<name>A0A166WXS6_9AGAM</name>
<feature type="compositionally biased region" description="Polar residues" evidence="7">
    <location>
        <begin position="96"/>
        <end position="111"/>
    </location>
</feature>
<organism evidence="12 13">
    <name type="scientific">Athelia psychrophila</name>
    <dbReference type="NCBI Taxonomy" id="1759441"/>
    <lineage>
        <taxon>Eukaryota</taxon>
        <taxon>Fungi</taxon>
        <taxon>Dikarya</taxon>
        <taxon>Basidiomycota</taxon>
        <taxon>Agaricomycotina</taxon>
        <taxon>Agaricomycetes</taxon>
        <taxon>Agaricomycetidae</taxon>
        <taxon>Atheliales</taxon>
        <taxon>Atheliaceae</taxon>
        <taxon>Athelia</taxon>
    </lineage>
</organism>
<keyword evidence="3 8" id="KW-0812">Transmembrane</keyword>
<dbReference type="SMART" id="SM00665">
    <property type="entry name" value="B561"/>
    <property type="match status" value="1"/>
</dbReference>
<dbReference type="InterPro" id="IPR005018">
    <property type="entry name" value="DOMON_domain"/>
</dbReference>
<dbReference type="Pfam" id="PF03188">
    <property type="entry name" value="Cytochrom_B561"/>
    <property type="match status" value="1"/>
</dbReference>
<dbReference type="CDD" id="cd08760">
    <property type="entry name" value="Cyt_b561_FRRS1_like"/>
    <property type="match status" value="1"/>
</dbReference>
<keyword evidence="9" id="KW-0732">Signal</keyword>
<feature type="transmembrane region" description="Helical" evidence="8">
    <location>
        <begin position="280"/>
        <end position="301"/>
    </location>
</feature>
<keyword evidence="4" id="KW-0249">Electron transport</keyword>
<keyword evidence="2" id="KW-0813">Transport</keyword>
<dbReference type="Proteomes" id="UP000076532">
    <property type="component" value="Unassembled WGS sequence"/>
</dbReference>
<dbReference type="PANTHER" id="PTHR47797">
    <property type="entry name" value="DEHYDROGENASE, PUTATIVE (AFU_ORTHOLOGUE AFUA_8G05805)-RELATED"/>
    <property type="match status" value="1"/>
</dbReference>
<evidence type="ECO:0000259" key="10">
    <source>
        <dbReference type="PROSITE" id="PS50836"/>
    </source>
</evidence>
<evidence type="ECO:0000256" key="7">
    <source>
        <dbReference type="SAM" id="MobiDB-lite"/>
    </source>
</evidence>
<feature type="transmembrane region" description="Helical" evidence="8">
    <location>
        <begin position="313"/>
        <end position="332"/>
    </location>
</feature>
<evidence type="ECO:0000313" key="13">
    <source>
        <dbReference type="Proteomes" id="UP000076532"/>
    </source>
</evidence>
<feature type="transmembrane region" description="Helical" evidence="8">
    <location>
        <begin position="245"/>
        <end position="268"/>
    </location>
</feature>
<dbReference type="AlphaFoldDB" id="A0A166WXS6"/>
<feature type="chain" id="PRO_5007882064" evidence="9">
    <location>
        <begin position="19"/>
        <end position="403"/>
    </location>
</feature>
<sequence length="403" mass="43141">MFSPLFVILGLCVSFGSGSPLFERDSNGISATGDSQCTEYMCISAIVNGTGSVEYELTSTGAQALGWMAMGFGSTMANTPMVIMWPNSDGSITLSQRTSTGHSMPTVQSSPPRIAAASTTLSTTSGTKPKLVFTIPANTDTQQSIIWAFGTTAPSSSAQDATLQQHVGFGPLTLDLTKPLSSNSTSSSSSSSASSSSAIPLTSTQRIILAHGILCAVGFLFILPAGALLARYMRTFSNKWFMGHAVMQFILSGPVILVGVSLGFASSAQLGGQSDMHKRYGVILFLFYLLQCSLGAVIHWIKPKNAKRRPAQNYFHGVLGIAIIGLAFYQVWTGYHTEWPKMTGLGNVPNGVNVFWLVWVVLIPVLYFAGLALLPRQFGQERAYKKAEVIDSPAFQAFQMRAV</sequence>
<comment type="subcellular location">
    <subcellularLocation>
        <location evidence="1">Membrane</location>
    </subcellularLocation>
</comment>
<evidence type="ECO:0000256" key="3">
    <source>
        <dbReference type="ARBA" id="ARBA00022692"/>
    </source>
</evidence>
<evidence type="ECO:0000256" key="9">
    <source>
        <dbReference type="SAM" id="SignalP"/>
    </source>
</evidence>
<feature type="compositionally biased region" description="Low complexity" evidence="7">
    <location>
        <begin position="115"/>
        <end position="124"/>
    </location>
</feature>
<feature type="domain" description="Cytochrome b561" evidence="11">
    <location>
        <begin position="173"/>
        <end position="371"/>
    </location>
</feature>
<dbReference type="PANTHER" id="PTHR47797:SF3">
    <property type="entry name" value="CYTOCHROME B561 DOMAIN-CONTAINING PROTEIN"/>
    <property type="match status" value="1"/>
</dbReference>
<evidence type="ECO:0000256" key="6">
    <source>
        <dbReference type="ARBA" id="ARBA00023136"/>
    </source>
</evidence>
<feature type="region of interest" description="Disordered" evidence="7">
    <location>
        <begin position="96"/>
        <end position="124"/>
    </location>
</feature>
<proteinExistence type="predicted"/>
<dbReference type="Pfam" id="PF16010">
    <property type="entry name" value="CDH-cyt"/>
    <property type="match status" value="1"/>
</dbReference>
<dbReference type="SMART" id="SM00664">
    <property type="entry name" value="DoH"/>
    <property type="match status" value="1"/>
</dbReference>
<dbReference type="Gene3D" id="2.60.40.1210">
    <property type="entry name" value="Cellobiose dehydrogenase, cytochrome domain"/>
    <property type="match status" value="1"/>
</dbReference>
<dbReference type="SUPFAM" id="SSF49344">
    <property type="entry name" value="CBD9-like"/>
    <property type="match status" value="1"/>
</dbReference>
<evidence type="ECO:0000259" key="11">
    <source>
        <dbReference type="PROSITE" id="PS50939"/>
    </source>
</evidence>
<evidence type="ECO:0000256" key="1">
    <source>
        <dbReference type="ARBA" id="ARBA00004370"/>
    </source>
</evidence>
<dbReference type="CDD" id="cd09630">
    <property type="entry name" value="CDH_like_cytochrome"/>
    <property type="match status" value="1"/>
</dbReference>
<keyword evidence="5 8" id="KW-1133">Transmembrane helix</keyword>
<keyword evidence="6 8" id="KW-0472">Membrane</keyword>
<evidence type="ECO:0000313" key="12">
    <source>
        <dbReference type="EMBL" id="KZP34221.1"/>
    </source>
</evidence>
<evidence type="ECO:0000256" key="5">
    <source>
        <dbReference type="ARBA" id="ARBA00022989"/>
    </source>
</evidence>
<feature type="signal peptide" evidence="9">
    <location>
        <begin position="1"/>
        <end position="18"/>
    </location>
</feature>
<dbReference type="InterPro" id="IPR015920">
    <property type="entry name" value="Cellobiose_DH-like_cyt"/>
</dbReference>
<dbReference type="Gene3D" id="1.20.120.1770">
    <property type="match status" value="1"/>
</dbReference>
<dbReference type="GO" id="GO:0016020">
    <property type="term" value="C:membrane"/>
    <property type="evidence" value="ECO:0007669"/>
    <property type="project" value="UniProtKB-SubCell"/>
</dbReference>
<feature type="transmembrane region" description="Helical" evidence="8">
    <location>
        <begin position="208"/>
        <end position="233"/>
    </location>
</feature>
<accession>A0A166WXS6</accession>
<dbReference type="STRING" id="436010.A0A166WXS6"/>